<dbReference type="InterPro" id="IPR015927">
    <property type="entry name" value="Peptidase_S24_S26A/B/C"/>
</dbReference>
<dbReference type="EMBL" id="CALYLO010000012">
    <property type="protein sequence ID" value="CAH8248758.1"/>
    <property type="molecule type" value="Genomic_DNA"/>
</dbReference>
<accession>A0ABM9GBA9</accession>
<proteinExistence type="predicted"/>
<dbReference type="RefSeq" id="WP_213427513.1">
    <property type="nucleotide sequence ID" value="NZ_AP031286.1"/>
</dbReference>
<evidence type="ECO:0000313" key="3">
    <source>
        <dbReference type="Proteomes" id="UP001154322"/>
    </source>
</evidence>
<organism evidence="2 3">
    <name type="scientific">Paenibacillus melissococcoides</name>
    <dbReference type="NCBI Taxonomy" id="2912268"/>
    <lineage>
        <taxon>Bacteria</taxon>
        <taxon>Bacillati</taxon>
        <taxon>Bacillota</taxon>
        <taxon>Bacilli</taxon>
        <taxon>Bacillales</taxon>
        <taxon>Paenibacillaceae</taxon>
        <taxon>Paenibacillus</taxon>
    </lineage>
</organism>
<evidence type="ECO:0000259" key="1">
    <source>
        <dbReference type="Pfam" id="PF00717"/>
    </source>
</evidence>
<dbReference type="CDD" id="cd06529">
    <property type="entry name" value="S24_LexA-like"/>
    <property type="match status" value="1"/>
</dbReference>
<dbReference type="InterPro" id="IPR010982">
    <property type="entry name" value="Lambda_DNA-bd_dom_sf"/>
</dbReference>
<dbReference type="Pfam" id="PF00717">
    <property type="entry name" value="Peptidase_S24"/>
    <property type="match status" value="1"/>
</dbReference>
<dbReference type="InterPro" id="IPR036286">
    <property type="entry name" value="LexA/Signal_pep-like_sf"/>
</dbReference>
<dbReference type="Gene3D" id="1.10.260.40">
    <property type="entry name" value="lambda repressor-like DNA-binding domains"/>
    <property type="match status" value="1"/>
</dbReference>
<comment type="caution">
    <text evidence="2">The sequence shown here is derived from an EMBL/GenBank/DDBJ whole genome shotgun (WGS) entry which is preliminary data.</text>
</comment>
<gene>
    <name evidence="2" type="ORF">WJ0W_005942</name>
</gene>
<dbReference type="Proteomes" id="UP001154322">
    <property type="component" value="Unassembled WGS sequence"/>
</dbReference>
<name>A0ABM9GBA9_9BACL</name>
<evidence type="ECO:0000313" key="2">
    <source>
        <dbReference type="EMBL" id="CAH8248758.1"/>
    </source>
</evidence>
<dbReference type="InterPro" id="IPR039418">
    <property type="entry name" value="LexA-like"/>
</dbReference>
<dbReference type="SUPFAM" id="SSF51306">
    <property type="entry name" value="LexA/Signal peptidase"/>
    <property type="match status" value="1"/>
</dbReference>
<feature type="domain" description="Peptidase S24/S26A/S26B/S26C" evidence="1">
    <location>
        <begin position="193"/>
        <end position="302"/>
    </location>
</feature>
<reference evidence="2" key="1">
    <citation type="submission" date="2022-06" db="EMBL/GenBank/DDBJ databases">
        <authorList>
            <person name="Dietemann V."/>
            <person name="Ory F."/>
            <person name="Dainat B."/>
            <person name="Oberhansli S."/>
        </authorList>
    </citation>
    <scope>NUCLEOTIDE SEQUENCE</scope>
    <source>
        <strain evidence="2">Ena-SAMPLE-TAB-26-04-2022-14:26:32:270-5432</strain>
    </source>
</reference>
<dbReference type="Gene3D" id="2.10.109.10">
    <property type="entry name" value="Umud Fragment, subunit A"/>
    <property type="match status" value="1"/>
</dbReference>
<sequence>MTYSEILKEYIANSGKTLEQIVKECEDRGVTIHSTYISKLRLGQRPAPDDSISRVLAEVTGGDPEPLIAAGYIERAPEEVRGVISHYLSKLDSYTAYVAAFTVDYEKWGDMTNEEISKEISDQVQKIKNIPYEERIDFVINHYNRIVFSHPHLLKNIGEEAGIDPERINKTIRTIQEGSINRIKLLDLRTGEEGYEWVPTSKIRFGQYIYIIADDDSMAGAGINTGAKLFCQIDGDGVIDEDEGSFIISDGKIYALTYNEEVLIRRVFKTNTGYILQSENSKYPPITITAAEEAEFDFIGIVKSVEFSLDTDN</sequence>
<protein>
    <submittedName>
        <fullName evidence="2">S24 family peptidase</fullName>
    </submittedName>
</protein>
<keyword evidence="3" id="KW-1185">Reference proteome</keyword>